<keyword evidence="2" id="KW-0479">Metal-binding</keyword>
<comment type="cofactor">
    <cofactor evidence="2">
        <name>Fe(2+)</name>
        <dbReference type="ChEBI" id="CHEBI:29033"/>
    </cofactor>
    <text evidence="2">Binds 1 Fe(2+) ion.</text>
</comment>
<dbReference type="Gene3D" id="3.90.45.10">
    <property type="entry name" value="Peptide deformylase"/>
    <property type="match status" value="1"/>
</dbReference>
<evidence type="ECO:0000256" key="2">
    <source>
        <dbReference type="HAMAP-Rule" id="MF_00163"/>
    </source>
</evidence>
<feature type="compositionally biased region" description="Basic and acidic residues" evidence="3">
    <location>
        <begin position="178"/>
        <end position="187"/>
    </location>
</feature>
<dbReference type="GO" id="GO:0042586">
    <property type="term" value="F:peptide deformylase activity"/>
    <property type="evidence" value="ECO:0007669"/>
    <property type="project" value="UniProtKB-UniRule"/>
</dbReference>
<dbReference type="PANTHER" id="PTHR10458">
    <property type="entry name" value="PEPTIDE DEFORMYLASE"/>
    <property type="match status" value="1"/>
</dbReference>
<evidence type="ECO:0000256" key="1">
    <source>
        <dbReference type="ARBA" id="ARBA00010759"/>
    </source>
</evidence>
<dbReference type="AlphaFoldDB" id="A0A0P6Z2D4"/>
<feature type="binding site" evidence="2">
    <location>
        <position position="156"/>
    </location>
    <ligand>
        <name>Fe cation</name>
        <dbReference type="ChEBI" id="CHEBI:24875"/>
    </ligand>
</feature>
<dbReference type="PIRSF" id="PIRSF004749">
    <property type="entry name" value="Pep_def"/>
    <property type="match status" value="1"/>
</dbReference>
<feature type="binding site" evidence="2">
    <location>
        <position position="110"/>
    </location>
    <ligand>
        <name>Fe cation</name>
        <dbReference type="ChEBI" id="CHEBI:24875"/>
    </ligand>
</feature>
<comment type="caution">
    <text evidence="4">The sequence shown here is derived from an EMBL/GenBank/DDBJ whole genome shotgun (WGS) entry which is preliminary data.</text>
</comment>
<keyword evidence="5" id="KW-1185">Reference proteome</keyword>
<comment type="function">
    <text evidence="2">Removes the formyl group from the N-terminal Met of newly synthesized proteins. Requires at least a dipeptide for an efficient rate of reaction. N-terminal L-methionine is a prerequisite for activity but the enzyme has broad specificity at other positions.</text>
</comment>
<keyword evidence="2" id="KW-0648">Protein biosynthesis</keyword>
<reference evidence="4 5" key="1">
    <citation type="submission" date="2015-07" db="EMBL/GenBank/DDBJ databases">
        <title>Whole genome sequence of Herpetosiphon geysericola DSM 7119.</title>
        <authorList>
            <person name="Hemp J."/>
            <person name="Ward L.M."/>
            <person name="Pace L.A."/>
            <person name="Fischer W.W."/>
        </authorList>
    </citation>
    <scope>NUCLEOTIDE SEQUENCE [LARGE SCALE GENOMIC DNA]</scope>
    <source>
        <strain evidence="4 5">DSM 7119</strain>
    </source>
</reference>
<dbReference type="RefSeq" id="WP_054532901.1">
    <property type="nucleotide sequence ID" value="NZ_LGKP01000006.1"/>
</dbReference>
<proteinExistence type="inferred from homology"/>
<gene>
    <name evidence="2" type="primary">def</name>
    <name evidence="4" type="ORF">SE18_02820</name>
</gene>
<dbReference type="OrthoDB" id="9784988at2"/>
<feature type="region of interest" description="Disordered" evidence="3">
    <location>
        <begin position="178"/>
        <end position="212"/>
    </location>
</feature>
<dbReference type="Proteomes" id="UP000050277">
    <property type="component" value="Unassembled WGS sequence"/>
</dbReference>
<dbReference type="EMBL" id="LGKP01000006">
    <property type="protein sequence ID" value="KPL91367.1"/>
    <property type="molecule type" value="Genomic_DNA"/>
</dbReference>
<dbReference type="NCBIfam" id="TIGR00079">
    <property type="entry name" value="pept_deformyl"/>
    <property type="match status" value="1"/>
</dbReference>
<dbReference type="HAMAP" id="MF_00163">
    <property type="entry name" value="Pep_deformylase"/>
    <property type="match status" value="1"/>
</dbReference>
<protein>
    <recommendedName>
        <fullName evidence="2">Peptide deformylase</fullName>
        <shortName evidence="2">PDF</shortName>
        <ecNumber evidence="2">3.5.1.88</ecNumber>
    </recommendedName>
    <alternativeName>
        <fullName evidence="2">Polypeptide deformylase</fullName>
    </alternativeName>
</protein>
<dbReference type="GO" id="GO:0046872">
    <property type="term" value="F:metal ion binding"/>
    <property type="evidence" value="ECO:0007669"/>
    <property type="project" value="UniProtKB-KW"/>
</dbReference>
<accession>A0A0P6Z2D4</accession>
<feature type="active site" evidence="2">
    <location>
        <position position="157"/>
    </location>
</feature>
<dbReference type="InterPro" id="IPR036821">
    <property type="entry name" value="Peptide_deformylase_sf"/>
</dbReference>
<dbReference type="Pfam" id="PF01327">
    <property type="entry name" value="Pep_deformylase"/>
    <property type="match status" value="1"/>
</dbReference>
<name>A0A0P6Z2D4_9CHLR</name>
<feature type="compositionally biased region" description="Basic residues" evidence="3">
    <location>
        <begin position="188"/>
        <end position="199"/>
    </location>
</feature>
<organism evidence="4 5">
    <name type="scientific">Herpetosiphon geysericola</name>
    <dbReference type="NCBI Taxonomy" id="70996"/>
    <lineage>
        <taxon>Bacteria</taxon>
        <taxon>Bacillati</taxon>
        <taxon>Chloroflexota</taxon>
        <taxon>Chloroflexia</taxon>
        <taxon>Herpetosiphonales</taxon>
        <taxon>Herpetosiphonaceae</taxon>
        <taxon>Herpetosiphon</taxon>
    </lineage>
</organism>
<dbReference type="PRINTS" id="PR01576">
    <property type="entry name" value="PDEFORMYLASE"/>
</dbReference>
<evidence type="ECO:0000256" key="3">
    <source>
        <dbReference type="SAM" id="MobiDB-lite"/>
    </source>
</evidence>
<comment type="similarity">
    <text evidence="1 2">Belongs to the polypeptide deformylase family.</text>
</comment>
<feature type="binding site" evidence="2">
    <location>
        <position position="160"/>
    </location>
    <ligand>
        <name>Fe cation</name>
        <dbReference type="ChEBI" id="CHEBI:24875"/>
    </ligand>
</feature>
<dbReference type="GO" id="GO:0006412">
    <property type="term" value="P:translation"/>
    <property type="evidence" value="ECO:0007669"/>
    <property type="project" value="UniProtKB-UniRule"/>
</dbReference>
<dbReference type="NCBIfam" id="NF001159">
    <property type="entry name" value="PRK00150.1-3"/>
    <property type="match status" value="1"/>
</dbReference>
<dbReference type="STRING" id="70996.SE18_02820"/>
<dbReference type="InterPro" id="IPR023635">
    <property type="entry name" value="Peptide_deformylase"/>
</dbReference>
<dbReference type="EC" id="3.5.1.88" evidence="2"/>
<keyword evidence="2" id="KW-0408">Iron</keyword>
<keyword evidence="2" id="KW-0378">Hydrolase</keyword>
<dbReference type="PATRIC" id="fig|70996.4.peg.1724"/>
<comment type="catalytic activity">
    <reaction evidence="2">
        <text>N-terminal N-formyl-L-methionyl-[peptide] + H2O = N-terminal L-methionyl-[peptide] + formate</text>
        <dbReference type="Rhea" id="RHEA:24420"/>
        <dbReference type="Rhea" id="RHEA-COMP:10639"/>
        <dbReference type="Rhea" id="RHEA-COMP:10640"/>
        <dbReference type="ChEBI" id="CHEBI:15377"/>
        <dbReference type="ChEBI" id="CHEBI:15740"/>
        <dbReference type="ChEBI" id="CHEBI:49298"/>
        <dbReference type="ChEBI" id="CHEBI:64731"/>
        <dbReference type="EC" id="3.5.1.88"/>
    </reaction>
</comment>
<dbReference type="SUPFAM" id="SSF56420">
    <property type="entry name" value="Peptide deformylase"/>
    <property type="match status" value="1"/>
</dbReference>
<evidence type="ECO:0000313" key="4">
    <source>
        <dbReference type="EMBL" id="KPL91367.1"/>
    </source>
</evidence>
<dbReference type="CDD" id="cd00487">
    <property type="entry name" value="Pep_deformylase"/>
    <property type="match status" value="1"/>
</dbReference>
<sequence length="212" mass="24286">MAVRRVLQIEDPTDAVVLRAKAKRITSFDQSLAGLVDDMIETMREARGVGIAAPQVGVSRRVVVIEEPAQYEEDEETGERTEIAPAVLYVMVNPEIVKASEETHMLQEGCLSMPGRYTKVPRHKWVTIKYYDLKGREQRLRHIPAEDYKVGHIAQHEFDHLDGIMFIDRMTEESKLVDYRKESESARLKRRGLLARKKRPDPELESESAANE</sequence>
<dbReference type="PANTHER" id="PTHR10458:SF22">
    <property type="entry name" value="PEPTIDE DEFORMYLASE"/>
    <property type="match status" value="1"/>
</dbReference>
<evidence type="ECO:0000313" key="5">
    <source>
        <dbReference type="Proteomes" id="UP000050277"/>
    </source>
</evidence>